<dbReference type="InterPro" id="IPR058900">
    <property type="entry name" value="TTC28_C"/>
</dbReference>
<feature type="compositionally biased region" description="Polar residues" evidence="2">
    <location>
        <begin position="2418"/>
        <end position="2431"/>
    </location>
</feature>
<dbReference type="Proteomes" id="UP001566132">
    <property type="component" value="Unassembled WGS sequence"/>
</dbReference>
<gene>
    <name evidence="5" type="ORF">ABEB36_006630</name>
</gene>
<dbReference type="InterPro" id="IPR011990">
    <property type="entry name" value="TPR-like_helical_dom_sf"/>
</dbReference>
<feature type="compositionally biased region" description="Polar residues" evidence="2">
    <location>
        <begin position="2173"/>
        <end position="2185"/>
    </location>
</feature>
<feature type="repeat" description="TPR" evidence="1">
    <location>
        <begin position="396"/>
        <end position="429"/>
    </location>
</feature>
<evidence type="ECO:0000313" key="6">
    <source>
        <dbReference type="Proteomes" id="UP001566132"/>
    </source>
</evidence>
<dbReference type="PANTHER" id="PTHR10098:SF108">
    <property type="entry name" value="TETRATRICOPEPTIDE REPEAT PROTEIN 28"/>
    <property type="match status" value="1"/>
</dbReference>
<dbReference type="FunFam" id="1.25.40.10:FF:001539">
    <property type="entry name" value="AGAP002648-PA"/>
    <property type="match status" value="1"/>
</dbReference>
<dbReference type="Pfam" id="PF13181">
    <property type="entry name" value="TPR_8"/>
    <property type="match status" value="1"/>
</dbReference>
<evidence type="ECO:0000313" key="5">
    <source>
        <dbReference type="EMBL" id="KAL1501280.1"/>
    </source>
</evidence>
<sequence length="2459" mass="270715">MHIISGCLHKCLGILTLRIRTIDTVEPEGTSELPAASRSLFLEKVRQSNAACQSGDFATAVSLYTDALQLDPTNHILYSNRSAARLKQGLFSQALQDAVTARDLCPSWPKAYYRQVASFSGLSKIVHSSLCYRQGVALQCLGRHGEALAAFSQGLAQDSSSQQLLAALIEASIKSPLRHNLEPTFQRLEIMKLNQSPFVLISVVGQELLAAGLYHSAVTVLESALRIGSCSLKLRGSVFSALSSAHWALNQLDKAIGYMQQDLAIAKSLGDTAGECRAHGNLGSAYFSQGSYKEALTAHRYQLVLAMKCKDTQAAAVALTSLGHVYTAIGDFPNALASHKQCVQLVKQMSDRLQEAREIGNVGAVYMAMGDFDSAVDCHTQHLRIARRLGNQVEEARAYSNLGSCYHYKRNFSQAIVFHEKVLRLAQAMGDKSVEARAYAGLGHASRCAGDYVQAKQWHERQLDVALATRDKIGEGRACSNLGIVYQLLGEYDAALKLHQAHLSIARSLQDRAGMGRAYGNIGNAYSAAGFYDSAIKYHKQELTISKEVHDRSSEASTHGNLAVAYQALEAHDMALLHYRAHLGIARELKDTAGEACALLNLANCLSSRAEFAEAIPFYEQYLMLSQELSDVEGEAKACHFLGYAHYCIGNFREAVRYYDQDLALAKDLQDKMNMGRAYCNLGLAHLALGQLETSLECQKYFLAIAHMTNNSAGKFKALGNIGDVLIKLNEIGEAVKMYHRQLALARNNQDRTMEAAACGALGTAHRLLKRLEKALGYHTQELNLRLEISDLNGECRAHGHLGAVHMALGNYSHAAKCYQKQLERAQDLQDCAIEAQAYGNLGIAKLNMGYYEDAIGYFEQQLATLERLSSTTAQLDKGRAFGSLGDCYDALGDPEEATKCHEQYLAIALKLKSSRDQERAYRGLGHTQRSLGNLQQALVCLEKRLVVSHELGSAEAKAAAYGELGQLHATLGNLEQAVSCLEHQKNIARDLNDQVMESEALCGLGSVYHQMGEYSTALKYHQNDLQIAEQLDMPSLQSRACGNIGTVYEALGNLDQAVRFQEQHLSIAMSTNDQIAKTLAYSSLGRVHQLFGNRSQAIAYLTEGLCIAEALGKRDEEAKIRNRLGLALYANGDLEGAQKQLESATHLLETIRRETRNSSEYKLSLFELQSSSYQILQKILVGLNRNDDALVIAERGRNRAFVDLLLERQGLNEQKSKSRNKMDILGINTLDHIKDIVNRQRAAVLYYSIAAGFLYAWLILPTKGIVKFHSASLMENQDCTDNVDHTDPVPSGTGLLEKLVNSVRDSLGLEMGPCPTIAEDQYLDDTSSERTGFLRMVNRHHMLNSSNYSLSSLFSLGSVGGSVASLQGSTRSSSSAQGSTRVTKRQTWKGPGCLHSLYTLLLQPFEDYLPSKGNTKINTNKRELILVLESDLYLVPFPVLRSANENSEYLCERFSLMVVPNLTSLKSYRTRKQNSDQNVRSLIVGNPKLPSAVTDHWGWKDIPQAEQEATMVAELLQTQVLLGGNATKEQILSQMQEAECIHFATHVSWKLSSLVLSPLEVLEQSPTKKLYMTDGLDEDEPTDVSITTELPPLNEFLLSAADILSLKLSARLVVVSSSHTRDHQGWATSDGLIALVRALLAAGAQAVLISLWPVPDTATKILLRAFYSSLLQGTRAAKALSEAMQTVQHTKHFAHPANWAGFVLIGLNVRLSNKVALMGQALCELLQVPEKCRDALRVTLHLVEKSLQRIHRGQKNAMYTTQKSIENKVGTATGWKELLMSVGFRFEPASNGIPSSVFFPQSDPEERLTQCSASLQALLGLSSTSIQALSKLTGNPDVADDIIAVIQSSLSQYSSKNIENETIEVALNVRLWRMPGCHELLASLGFDLCDVGQDKVTLRTGKQANKRNIQFTLQALLALFDTQEAPKSLTLDSSSSLESLASVDNDYPHSDNEIQCSTPQPTSKLLSKRFPPFNRAILPHKRLGGAFTSYVRRRGEPDGRTANPSDTKNVNDMKIRKTNVLTRPGGGESDAAFTPSPPVVMQSENSSIALSLVHQTRIRNLYSHQNDSKIDPLRPDSSSSASSATDWESGHATVLRRQTQNQMPPLPPPRTANPLMELPSLYNNLPPGMFDNSSDSELEKMEAKMFSTPMMPREKMSLKKSRNLFTISRITSRQERSQATSSMTRKPITLPSEETLPSNERLLYFSPNENDVSATLSSLTSIANNGPMGTSVGRSCENEDPNLVDSACKNNGGALHDTILATQLRHINRELTPTISEVYHERNIGLGLAPPLSKLLLNQSGGSAAPKTDNTVLEKITLGILNDEDLTNELNSSQCQRCNSDTCSCQKPSSKPWLTENASALQQIQSSDLTTADILEREVKNKLVLRSEQRQNEEDRKRMSPFSEMSRRDEGDGRSIADSTSSSYKNTQFLTYHGDKSKNKANAKIRTIPKQRRINQNK</sequence>
<evidence type="ECO:0000256" key="2">
    <source>
        <dbReference type="SAM" id="MobiDB-lite"/>
    </source>
</evidence>
<feature type="compositionally biased region" description="Basic and acidic residues" evidence="2">
    <location>
        <begin position="2387"/>
        <end position="2399"/>
    </location>
</feature>
<feature type="compositionally biased region" description="Basic residues" evidence="2">
    <location>
        <begin position="2440"/>
        <end position="2459"/>
    </location>
</feature>
<dbReference type="FunFam" id="1.25.40.10:FF:000040">
    <property type="entry name" value="Tetratricopeptide repeat domain 28"/>
    <property type="match status" value="1"/>
</dbReference>
<organism evidence="5 6">
    <name type="scientific">Hypothenemus hampei</name>
    <name type="common">Coffee berry borer</name>
    <dbReference type="NCBI Taxonomy" id="57062"/>
    <lineage>
        <taxon>Eukaryota</taxon>
        <taxon>Metazoa</taxon>
        <taxon>Ecdysozoa</taxon>
        <taxon>Arthropoda</taxon>
        <taxon>Hexapoda</taxon>
        <taxon>Insecta</taxon>
        <taxon>Pterygota</taxon>
        <taxon>Neoptera</taxon>
        <taxon>Endopterygota</taxon>
        <taxon>Coleoptera</taxon>
        <taxon>Polyphaga</taxon>
        <taxon>Cucujiformia</taxon>
        <taxon>Curculionidae</taxon>
        <taxon>Scolytinae</taxon>
        <taxon>Hypothenemus</taxon>
    </lineage>
</organism>
<dbReference type="Pfam" id="PF13424">
    <property type="entry name" value="TPR_12"/>
    <property type="match status" value="5"/>
</dbReference>
<protein>
    <recommendedName>
        <fullName evidence="7">Tetratricopeptide repeat protein 28</fullName>
    </recommendedName>
</protein>
<dbReference type="FunFam" id="1.25.40.10:FF:000792">
    <property type="entry name" value="tetratricopeptide repeat protein 28"/>
    <property type="match status" value="1"/>
</dbReference>
<dbReference type="InterPro" id="IPR019734">
    <property type="entry name" value="TPR_rpt"/>
</dbReference>
<feature type="region of interest" description="Disordered" evidence="2">
    <location>
        <begin position="2173"/>
        <end position="2193"/>
    </location>
</feature>
<feature type="domain" description="CHAT" evidence="3">
    <location>
        <begin position="1395"/>
        <end position="1707"/>
    </location>
</feature>
<evidence type="ECO:0000259" key="3">
    <source>
        <dbReference type="Pfam" id="PF12770"/>
    </source>
</evidence>
<comment type="caution">
    <text evidence="5">The sequence shown here is derived from an EMBL/GenBank/DDBJ whole genome shotgun (WGS) entry which is preliminary data.</text>
</comment>
<accession>A0ABD1ER79</accession>
<feature type="domain" description="TTC28 C-terminal" evidence="4">
    <location>
        <begin position="1822"/>
        <end position="1926"/>
    </location>
</feature>
<dbReference type="SMART" id="SM00028">
    <property type="entry name" value="TPR"/>
    <property type="match status" value="26"/>
</dbReference>
<feature type="region of interest" description="Disordered" evidence="2">
    <location>
        <begin position="2021"/>
        <end position="2041"/>
    </location>
</feature>
<keyword evidence="1" id="KW-0802">TPR repeat</keyword>
<dbReference type="InterPro" id="IPR024983">
    <property type="entry name" value="CHAT_dom"/>
</dbReference>
<evidence type="ECO:0008006" key="7">
    <source>
        <dbReference type="Google" id="ProtNLM"/>
    </source>
</evidence>
<name>A0ABD1ER79_HYPHA</name>
<feature type="compositionally biased region" description="Basic and acidic residues" evidence="2">
    <location>
        <begin position="2406"/>
        <end position="2416"/>
    </location>
</feature>
<dbReference type="EMBL" id="JBDJPC010000005">
    <property type="protein sequence ID" value="KAL1501280.1"/>
    <property type="molecule type" value="Genomic_DNA"/>
</dbReference>
<dbReference type="PANTHER" id="PTHR10098">
    <property type="entry name" value="RAPSYN-RELATED"/>
    <property type="match status" value="1"/>
</dbReference>
<evidence type="ECO:0000256" key="1">
    <source>
        <dbReference type="PROSITE-ProRule" id="PRU00339"/>
    </source>
</evidence>
<reference evidence="5 6" key="1">
    <citation type="submission" date="2024-05" db="EMBL/GenBank/DDBJ databases">
        <title>Genetic variation in Jamaican populations of the coffee berry borer (Hypothenemus hampei).</title>
        <authorList>
            <person name="Errbii M."/>
            <person name="Myrie A."/>
        </authorList>
    </citation>
    <scope>NUCLEOTIDE SEQUENCE [LARGE SCALE GENOMIC DNA]</scope>
    <source>
        <strain evidence="5">JA-Hopewell-2020-01-JO</strain>
        <tissue evidence="5">Whole body</tissue>
    </source>
</reference>
<proteinExistence type="predicted"/>
<feature type="repeat" description="TPR" evidence="1">
    <location>
        <begin position="316"/>
        <end position="349"/>
    </location>
</feature>
<keyword evidence="6" id="KW-1185">Reference proteome</keyword>
<feature type="repeat" description="TPR" evidence="1">
    <location>
        <begin position="836"/>
        <end position="869"/>
    </location>
</feature>
<dbReference type="SUPFAM" id="SSF48452">
    <property type="entry name" value="TPR-like"/>
    <property type="match status" value="6"/>
</dbReference>
<dbReference type="PROSITE" id="PS50005">
    <property type="entry name" value="TPR"/>
    <property type="match status" value="5"/>
</dbReference>
<feature type="repeat" description="TPR" evidence="1">
    <location>
        <begin position="716"/>
        <end position="749"/>
    </location>
</feature>
<dbReference type="Pfam" id="PF13176">
    <property type="entry name" value="TPR_7"/>
    <property type="match status" value="5"/>
</dbReference>
<feature type="region of interest" description="Disordered" evidence="2">
    <location>
        <begin position="2387"/>
        <end position="2459"/>
    </location>
</feature>
<feature type="region of interest" description="Disordered" evidence="2">
    <location>
        <begin position="2064"/>
        <end position="2092"/>
    </location>
</feature>
<dbReference type="FunFam" id="1.25.40.10:FF:000416">
    <property type="entry name" value="Tetratricopeptide repeat protein 28"/>
    <property type="match status" value="1"/>
</dbReference>
<evidence type="ECO:0000259" key="4">
    <source>
        <dbReference type="Pfam" id="PF26117"/>
    </source>
</evidence>
<dbReference type="Pfam" id="PF12770">
    <property type="entry name" value="CHAT"/>
    <property type="match status" value="1"/>
</dbReference>
<feature type="repeat" description="TPR" evidence="1">
    <location>
        <begin position="999"/>
        <end position="1032"/>
    </location>
</feature>
<dbReference type="Gene3D" id="1.25.40.10">
    <property type="entry name" value="Tetratricopeptide repeat domain"/>
    <property type="match status" value="7"/>
</dbReference>
<dbReference type="Pfam" id="PF26117">
    <property type="entry name" value="TTC28_C"/>
    <property type="match status" value="1"/>
</dbReference>